<dbReference type="GO" id="GO:0043130">
    <property type="term" value="F:ubiquitin binding"/>
    <property type="evidence" value="ECO:0007669"/>
    <property type="project" value="UniProtKB-UniRule"/>
</dbReference>
<dbReference type="PANTHER" id="PTHR13128:SF12">
    <property type="entry name" value="VACUOLAR PROTEIN-SORTING-ASSOCIATED PROTEIN 36"/>
    <property type="match status" value="1"/>
</dbReference>
<evidence type="ECO:0000313" key="10">
    <source>
        <dbReference type="Proteomes" id="UP000039324"/>
    </source>
</evidence>
<dbReference type="GO" id="GO:0031902">
    <property type="term" value="C:late endosome membrane"/>
    <property type="evidence" value="ECO:0007669"/>
    <property type="project" value="UniProtKB-UniRule"/>
</dbReference>
<evidence type="ECO:0000313" key="11">
    <source>
        <dbReference type="Proteomes" id="UP000290189"/>
    </source>
</evidence>
<comment type="subunit">
    <text evidence="6">Component of the endosomal sorting complex required for transport II (ESCRT-II).</text>
</comment>
<evidence type="ECO:0000256" key="1">
    <source>
        <dbReference type="ARBA" id="ARBA00009697"/>
    </source>
</evidence>
<dbReference type="InterPro" id="IPR040608">
    <property type="entry name" value="Snf8/Vps36"/>
</dbReference>
<dbReference type="PANTHER" id="PTHR13128">
    <property type="entry name" value="VACUOLAR PROTEIN-SORTING-ASSOCIATED PROTEIN 36"/>
    <property type="match status" value="1"/>
</dbReference>
<keyword evidence="9" id="KW-0496">Mitochondrion</keyword>
<dbReference type="InterPro" id="IPR021648">
    <property type="entry name" value="GLUE_dom"/>
</dbReference>
<keyword evidence="4 6" id="KW-0653">Protein transport</keyword>
<organism evidence="8 10">
    <name type="scientific">Plasmodiophora brassicae</name>
    <name type="common">Clubroot disease agent</name>
    <dbReference type="NCBI Taxonomy" id="37360"/>
    <lineage>
        <taxon>Eukaryota</taxon>
        <taxon>Sar</taxon>
        <taxon>Rhizaria</taxon>
        <taxon>Endomyxa</taxon>
        <taxon>Phytomyxea</taxon>
        <taxon>Plasmodiophorida</taxon>
        <taxon>Plasmodiophoridae</taxon>
        <taxon>Plasmodiophora</taxon>
    </lineage>
</organism>
<evidence type="ECO:0000313" key="9">
    <source>
        <dbReference type="EMBL" id="SPQ94285.1"/>
    </source>
</evidence>
<dbReference type="FunFam" id="1.10.10.10:FF:000165">
    <property type="entry name" value="Vacuolar protein sorting protein (Vps36)"/>
    <property type="match status" value="1"/>
</dbReference>
<evidence type="ECO:0000313" key="8">
    <source>
        <dbReference type="EMBL" id="CEO94954.1"/>
    </source>
</evidence>
<dbReference type="PROSITE" id="PS51495">
    <property type="entry name" value="GLUE"/>
    <property type="match status" value="1"/>
</dbReference>
<comment type="similarity">
    <text evidence="1 6">Belongs to the VPS36 family.</text>
</comment>
<keyword evidence="10" id="KW-1185">Reference proteome</keyword>
<geneLocation type="mitochondrion" evidence="9"/>
<comment type="function">
    <text evidence="6">Component of the ESCRT-II complex (endosomal sorting complex required for transport II), which is required for multivesicular body (MVB) formation and sorting of endosomal cargo proteins into MVBs.</text>
</comment>
<evidence type="ECO:0000256" key="4">
    <source>
        <dbReference type="ARBA" id="ARBA00022927"/>
    </source>
</evidence>
<keyword evidence="3 6" id="KW-0967">Endosome</keyword>
<dbReference type="InterPro" id="IPR011993">
    <property type="entry name" value="PH-like_dom_sf"/>
</dbReference>
<dbReference type="Gene3D" id="6.10.140.260">
    <property type="match status" value="1"/>
</dbReference>
<dbReference type="Pfam" id="PF04157">
    <property type="entry name" value="EAP30"/>
    <property type="match status" value="1"/>
</dbReference>
<feature type="domain" description="GLUE N-terminal" evidence="7">
    <location>
        <begin position="8"/>
        <end position="132"/>
    </location>
</feature>
<dbReference type="GO" id="GO:0000814">
    <property type="term" value="C:ESCRT II complex"/>
    <property type="evidence" value="ECO:0007669"/>
    <property type="project" value="UniProtKB-UniRule"/>
</dbReference>
<comment type="subcellular location">
    <subcellularLocation>
        <location evidence="6">Cytoplasm</location>
    </subcellularLocation>
    <subcellularLocation>
        <location evidence="6">Endosome</location>
    </subcellularLocation>
</comment>
<dbReference type="OMA" id="TLNARVW"/>
<dbReference type="OrthoDB" id="271448at2759"/>
<keyword evidence="5" id="KW-0175">Coiled coil</keyword>
<dbReference type="STRING" id="37360.A0A0G4IIG2"/>
<dbReference type="AlphaFoldDB" id="A0A0G4IIG2"/>
<reference evidence="8 10" key="1">
    <citation type="submission" date="2015-02" db="EMBL/GenBank/DDBJ databases">
        <authorList>
            <person name="Chooi Y.-H."/>
        </authorList>
    </citation>
    <scope>NUCLEOTIDE SEQUENCE [LARGE SCALE GENOMIC DNA]</scope>
    <source>
        <strain evidence="8">E3</strain>
    </source>
</reference>
<dbReference type="EMBL" id="OVEO01000002">
    <property type="protein sequence ID" value="SPQ94285.1"/>
    <property type="molecule type" value="Genomic_DNA"/>
</dbReference>
<name>A0A0G4IIG2_PLABS</name>
<evidence type="ECO:0000256" key="3">
    <source>
        <dbReference type="ARBA" id="ARBA00022753"/>
    </source>
</evidence>
<dbReference type="GO" id="GO:0043328">
    <property type="term" value="P:protein transport to vacuole involved in ubiquitin-dependent protein catabolic process via the multivesicular body sorting pathway"/>
    <property type="evidence" value="ECO:0007669"/>
    <property type="project" value="UniProtKB-UniRule"/>
</dbReference>
<dbReference type="GO" id="GO:0032266">
    <property type="term" value="F:phosphatidylinositol-3-phosphate binding"/>
    <property type="evidence" value="ECO:0007669"/>
    <property type="project" value="UniProtKB-UniRule"/>
</dbReference>
<evidence type="ECO:0000256" key="5">
    <source>
        <dbReference type="ARBA" id="ARBA00023054"/>
    </source>
</evidence>
<gene>
    <name evidence="8" type="ORF">PBRA_003767</name>
    <name evidence="9" type="ORF">PLBR_LOCUS1500</name>
</gene>
<accession>A0A0G4IIG2</accession>
<dbReference type="Gene3D" id="1.10.10.10">
    <property type="entry name" value="Winged helix-like DNA-binding domain superfamily/Winged helix DNA-binding domain"/>
    <property type="match status" value="2"/>
</dbReference>
<evidence type="ECO:0000259" key="7">
    <source>
        <dbReference type="PROSITE" id="PS51495"/>
    </source>
</evidence>
<dbReference type="InterPro" id="IPR036390">
    <property type="entry name" value="WH_DNA-bd_sf"/>
</dbReference>
<dbReference type="Proteomes" id="UP000039324">
    <property type="component" value="Unassembled WGS sequence"/>
</dbReference>
<dbReference type="EMBL" id="CDSF01000002">
    <property type="protein sequence ID" value="CEO94954.1"/>
    <property type="molecule type" value="Genomic_DNA"/>
</dbReference>
<evidence type="ECO:0000256" key="2">
    <source>
        <dbReference type="ARBA" id="ARBA00022448"/>
    </source>
</evidence>
<dbReference type="SUPFAM" id="SSF46785">
    <property type="entry name" value="Winged helix' DNA-binding domain"/>
    <property type="match status" value="2"/>
</dbReference>
<dbReference type="SUPFAM" id="SSF50729">
    <property type="entry name" value="PH domain-like"/>
    <property type="match status" value="1"/>
</dbReference>
<dbReference type="InterPro" id="IPR036388">
    <property type="entry name" value="WH-like_DNA-bd_sf"/>
</dbReference>
<dbReference type="InterPro" id="IPR037855">
    <property type="entry name" value="Vps36"/>
</dbReference>
<keyword evidence="2 6" id="KW-0813">Transport</keyword>
<proteinExistence type="inferred from homology"/>
<keyword evidence="6" id="KW-0963">Cytoplasm</keyword>
<evidence type="ECO:0000256" key="6">
    <source>
        <dbReference type="RuleBase" id="RU367095"/>
    </source>
</evidence>
<sequence length="364" mass="39979">MESLWTPTPLTASGLPVMNGPPAHEQEIDLIAQADVSVMFGDALSDLKRGNVTLTTQRLLFANGPRQCCMSLGNIESARASSSIFGPAKVKMFLVGSGYMRLVFHRSGRDAFLEKLAGALKMKEWIPLATKKPEKQTVFTTHSAGISGIMRSVARDQKATDQAMQEAFSDLDSLMSNAKQMVDLAERFHSAQSAEEQDEFMSILHQLGIPNPVTKQTAGSSYHVLLARQLADFLLKVLATSAGMIMLIDVYCMFNRARSTELVSPDDVINSCKLFPELGIPLSLKQFQSGVLAVQSASHDDHLMSLRIVELIEANGPLTDIQLSHLLHVSIALASEHLLTAEQSLHLCRDTTTEATRFYKNIFM</sequence>
<protein>
    <recommendedName>
        <fullName evidence="6">Vacuolar protein-sorting-associated protein 36</fullName>
    </recommendedName>
    <alternativeName>
        <fullName evidence="6">ESCRT-II complex subunit VPS36</fullName>
    </alternativeName>
</protein>
<dbReference type="Proteomes" id="UP000290189">
    <property type="component" value="Unassembled WGS sequence"/>
</dbReference>
<dbReference type="Gene3D" id="2.30.29.30">
    <property type="entry name" value="Pleckstrin-homology domain (PH domain)/Phosphotyrosine-binding domain (PTB)"/>
    <property type="match status" value="1"/>
</dbReference>
<reference evidence="9 11" key="2">
    <citation type="submission" date="2018-03" db="EMBL/GenBank/DDBJ databases">
        <authorList>
            <person name="Fogelqvist J."/>
        </authorList>
    </citation>
    <scope>NUCLEOTIDE SEQUENCE [LARGE SCALE GENOMIC DNA]</scope>
</reference>